<dbReference type="PANTHER" id="PTHR47236">
    <property type="entry name" value="GENE, 32742-RELATED-RELATED"/>
    <property type="match status" value="1"/>
</dbReference>
<accession>A0A0H5QRY6</accession>
<dbReference type="AlphaFoldDB" id="A0A0H5QRY6"/>
<organism evidence="2">
    <name type="scientific">Spongospora subterranea</name>
    <dbReference type="NCBI Taxonomy" id="70186"/>
    <lineage>
        <taxon>Eukaryota</taxon>
        <taxon>Sar</taxon>
        <taxon>Rhizaria</taxon>
        <taxon>Endomyxa</taxon>
        <taxon>Phytomyxea</taxon>
        <taxon>Plasmodiophorida</taxon>
        <taxon>Plasmodiophoridae</taxon>
        <taxon>Spongospora</taxon>
    </lineage>
</organism>
<proteinExistence type="predicted"/>
<feature type="non-terminal residue" evidence="2">
    <location>
        <position position="1"/>
    </location>
</feature>
<dbReference type="SUPFAM" id="SSF57184">
    <property type="entry name" value="Growth factor receptor domain"/>
    <property type="match status" value="1"/>
</dbReference>
<dbReference type="InterPro" id="IPR009030">
    <property type="entry name" value="Growth_fac_rcpt_cys_sf"/>
</dbReference>
<dbReference type="SMART" id="SM01411">
    <property type="entry name" value="Ephrin_rec_like"/>
    <property type="match status" value="4"/>
</dbReference>
<evidence type="ECO:0000313" key="2">
    <source>
        <dbReference type="EMBL" id="CRZ04301.1"/>
    </source>
</evidence>
<feature type="non-terminal residue" evidence="2">
    <location>
        <position position="661"/>
    </location>
</feature>
<sequence length="661" mass="73917">LQQPVPCPAGYFCVEGTATPVHQLWNYSTPQICPEGYYCQQGSCSPTGTAICPRGYYCPEGTIVPIVAGFGQYSRIDGVIEPVVCPPGFFSDVDDAFGCWTCPAGYSCEKEATVIPAICPPGTYRGDSLKQRFCMSCPEGRYGDRSGRTSVDDCYICDAGWVCGTEGRKTKPQTDLNLLCPPGQVCPNGTTQAMSQEFPCPGGYFCPAGTTPASQFDHICPAGYFCFNMTSDESYKQFPCEKGYYCPPGVIMPPSLLGSQFRCPLGTTSDAGAISIYQCYKDCKELRFCQIISSVNPVVGEDIIHVEPLEMAQLRMDWTHKPQIYFNDHFTLSIRINGRPEAVTLPSWFWNDTDRLKQIAFDVWLYAVRPIDVTVRIELFNGFFIDDMSMFLNTTTVTNFRPTRSNMGVAFKSFDYAFYAMIEKTTFDSLQLELPLNLPNTNNTEVYIDVGLNQTYPNVDQQRDAISTITENAAYWETGFQGSSDRVLIPLHYFPFISLCKRFSSHIPVEFATSDPNSCDQPATIVPVGSFDVGITGVSDSCDFVTTCEIEEELRIIRPRVRWFEVDSGSTLFYLTRDPQPNENYFQGYAYYQKLIGSDSLVPVIVQSDRPVSDLLYIPGHVSIDLQYFQQTSVLRRLVSASITFQDWIEVPSSVVEQVMS</sequence>
<name>A0A0H5QRY6_9EUKA</name>
<dbReference type="EMBL" id="HACM01003859">
    <property type="protein sequence ID" value="CRZ04301.1"/>
    <property type="molecule type" value="Transcribed_RNA"/>
</dbReference>
<feature type="domain" description="Tyrosine-protein kinase ephrin type A/B receptor-like" evidence="1">
    <location>
        <begin position="119"/>
        <end position="154"/>
    </location>
</feature>
<dbReference type="InterPro" id="IPR011641">
    <property type="entry name" value="Tyr-kin_ephrin_A/B_rcpt-like"/>
</dbReference>
<evidence type="ECO:0000259" key="1">
    <source>
        <dbReference type="Pfam" id="PF07699"/>
    </source>
</evidence>
<protein>
    <recommendedName>
        <fullName evidence="1">Tyrosine-protein kinase ephrin type A/B receptor-like domain-containing protein</fullName>
    </recommendedName>
</protein>
<reference evidence="2" key="1">
    <citation type="submission" date="2015-04" db="EMBL/GenBank/DDBJ databases">
        <title>The genome sequence of the plant pathogenic Rhizarian Plasmodiophora brassicae reveals insights in its biotrophic life cycle and the origin of chitin synthesis.</title>
        <authorList>
            <person name="Schwelm A."/>
            <person name="Fogelqvist J."/>
            <person name="Knaust A."/>
            <person name="Julke S."/>
            <person name="Lilja T."/>
            <person name="Dhandapani V."/>
            <person name="Bonilla-Rosso G."/>
            <person name="Karlsson M."/>
            <person name="Shevchenko A."/>
            <person name="Choi S.R."/>
            <person name="Kim H.G."/>
            <person name="Park J.Y."/>
            <person name="Lim Y.P."/>
            <person name="Ludwig-Muller J."/>
            <person name="Dixelius C."/>
        </authorList>
    </citation>
    <scope>NUCLEOTIDE SEQUENCE</scope>
    <source>
        <tissue evidence="2">Potato root galls</tissue>
    </source>
</reference>
<dbReference type="Pfam" id="PF07699">
    <property type="entry name" value="Ephrin_rec_like"/>
    <property type="match status" value="1"/>
</dbReference>
<dbReference type="PANTHER" id="PTHR47236:SF4">
    <property type="entry name" value="GENE 9195-RELATED"/>
    <property type="match status" value="1"/>
</dbReference>
<dbReference type="Gene3D" id="2.10.50.10">
    <property type="entry name" value="Tumor Necrosis Factor Receptor, subunit A, domain 2"/>
    <property type="match status" value="1"/>
</dbReference>